<name>A0A1I4ALG0_9BACL</name>
<gene>
    <name evidence="2" type="ORF">SAMN05518846_115118</name>
</gene>
<dbReference type="EMBL" id="FORT01000015">
    <property type="protein sequence ID" value="SFK57103.1"/>
    <property type="molecule type" value="Genomic_DNA"/>
</dbReference>
<protein>
    <submittedName>
        <fullName evidence="2">Uncharacterized protein</fullName>
    </submittedName>
</protein>
<dbReference type="STRING" id="1884381.SAMN05518846_115118"/>
<proteinExistence type="predicted"/>
<evidence type="ECO:0000256" key="1">
    <source>
        <dbReference type="SAM" id="MobiDB-lite"/>
    </source>
</evidence>
<feature type="region of interest" description="Disordered" evidence="1">
    <location>
        <begin position="216"/>
        <end position="246"/>
    </location>
</feature>
<keyword evidence="3" id="KW-1185">Reference proteome</keyword>
<feature type="compositionally biased region" description="Basic and acidic residues" evidence="1">
    <location>
        <begin position="235"/>
        <end position="246"/>
    </location>
</feature>
<sequence length="286" mass="32844">MKAMAMTSIMTMATTKQAEQLHKEVQKWLRNGGEEGQQDRFWRMFEAEHAAENALTALMKGFTQQIKKGQFPPEGTPLFFHWLESVQRCLEAIAALHGVSLNRLTRLLPRLLVRSKGGRYANISHTVEERYGKAVAAADSFSEGVLLLCLQAAQYVELEALEKWKAGMQNVLEEIFRIRRQKGELLQMLLSPEESQRGDSSHEEEDLLRMIQQTWKPSHASLRPPSDIQTAIPLKEGEEGRSNSEKVRVHMKPLQPSFGKPWLHESVWGGWKQKSRTDRDVRKWDE</sequence>
<dbReference type="Proteomes" id="UP000198915">
    <property type="component" value="Unassembled WGS sequence"/>
</dbReference>
<evidence type="ECO:0000313" key="3">
    <source>
        <dbReference type="Proteomes" id="UP000198915"/>
    </source>
</evidence>
<accession>A0A1I4ALG0</accession>
<organism evidence="2 3">
    <name type="scientific">Brevibacillus centrosporus</name>
    <dbReference type="NCBI Taxonomy" id="54910"/>
    <lineage>
        <taxon>Bacteria</taxon>
        <taxon>Bacillati</taxon>
        <taxon>Bacillota</taxon>
        <taxon>Bacilli</taxon>
        <taxon>Bacillales</taxon>
        <taxon>Paenibacillaceae</taxon>
        <taxon>Brevibacillus</taxon>
    </lineage>
</organism>
<reference evidence="3" key="1">
    <citation type="submission" date="2016-10" db="EMBL/GenBank/DDBJ databases">
        <authorList>
            <person name="Varghese N."/>
            <person name="Submissions S."/>
        </authorList>
    </citation>
    <scope>NUCLEOTIDE SEQUENCE [LARGE SCALE GENOMIC DNA]</scope>
    <source>
        <strain evidence="3">OK042</strain>
    </source>
</reference>
<dbReference type="AlphaFoldDB" id="A0A1I4ALG0"/>
<evidence type="ECO:0000313" key="2">
    <source>
        <dbReference type="EMBL" id="SFK57103.1"/>
    </source>
</evidence>